<keyword evidence="2" id="KW-0489">Methyltransferase</keyword>
<dbReference type="EMBL" id="CADCTP010000103">
    <property type="protein sequence ID" value="CAA9233113.1"/>
    <property type="molecule type" value="Genomic_DNA"/>
</dbReference>
<feature type="compositionally biased region" description="Low complexity" evidence="1">
    <location>
        <begin position="57"/>
        <end position="66"/>
    </location>
</feature>
<feature type="compositionally biased region" description="Basic residues" evidence="1">
    <location>
        <begin position="159"/>
        <end position="172"/>
    </location>
</feature>
<feature type="region of interest" description="Disordered" evidence="1">
    <location>
        <begin position="48"/>
        <end position="183"/>
    </location>
</feature>
<keyword evidence="2" id="KW-0808">Transferase</keyword>
<feature type="non-terminal residue" evidence="2">
    <location>
        <position position="1"/>
    </location>
</feature>
<feature type="region of interest" description="Disordered" evidence="1">
    <location>
        <begin position="214"/>
        <end position="245"/>
    </location>
</feature>
<organism evidence="2">
    <name type="scientific">uncultured Mycobacteriales bacterium</name>
    <dbReference type="NCBI Taxonomy" id="581187"/>
    <lineage>
        <taxon>Bacteria</taxon>
        <taxon>Bacillati</taxon>
        <taxon>Actinomycetota</taxon>
        <taxon>Actinomycetes</taxon>
        <taxon>Mycobacteriales</taxon>
        <taxon>environmental samples</taxon>
    </lineage>
</organism>
<evidence type="ECO:0000313" key="2">
    <source>
        <dbReference type="EMBL" id="CAA9233113.1"/>
    </source>
</evidence>
<feature type="non-terminal residue" evidence="2">
    <location>
        <position position="310"/>
    </location>
</feature>
<reference evidence="2" key="1">
    <citation type="submission" date="2020-02" db="EMBL/GenBank/DDBJ databases">
        <authorList>
            <person name="Meier V. D."/>
        </authorList>
    </citation>
    <scope>NUCLEOTIDE SEQUENCE</scope>
    <source>
        <strain evidence="2">AVDCRST_MAG41</strain>
    </source>
</reference>
<feature type="compositionally biased region" description="Gly residues" evidence="1">
    <location>
        <begin position="142"/>
        <end position="153"/>
    </location>
</feature>
<feature type="compositionally biased region" description="Low complexity" evidence="1">
    <location>
        <begin position="14"/>
        <end position="27"/>
    </location>
</feature>
<gene>
    <name evidence="2" type="ORF">AVDCRST_MAG41-1051</name>
</gene>
<feature type="region of interest" description="Disordered" evidence="1">
    <location>
        <begin position="1"/>
        <end position="27"/>
    </location>
</feature>
<feature type="region of interest" description="Disordered" evidence="1">
    <location>
        <begin position="284"/>
        <end position="310"/>
    </location>
</feature>
<feature type="compositionally biased region" description="Low complexity" evidence="1">
    <location>
        <begin position="220"/>
        <end position="229"/>
    </location>
</feature>
<proteinExistence type="predicted"/>
<dbReference type="GO" id="GO:0032259">
    <property type="term" value="P:methylation"/>
    <property type="evidence" value="ECO:0007669"/>
    <property type="project" value="UniProtKB-KW"/>
</dbReference>
<accession>A0A6J4HVJ2</accession>
<sequence>ERQPGRGRGRARRPQAGQHPVSRLGGRLLRREVVDLVRRALRHLRPRAVRADRRPARPAVRAGPGARLRHRVLPAQPHAGRDRRARLGHRHQPRHGRGRPAQRPRPGSRRGRPGGRRRDDPLRRRHLRPGGGARGAAPHPGRGAGAARGGPGAQAGRPVRLRRRAHPVRRRGGPAAVPADLVGDHPGHPAAAAVRLAPAPARAGRVLPGRRAGVDRRPAHLPAGRAAPARARRRRRGRRGAHGGADRGLVRLAGADVRVRRAAGEARLGLGDVRLSGLAAAVRAGPPAGPGGAAGAVLQRPADGRPTRHV</sequence>
<dbReference type="GO" id="GO:0008168">
    <property type="term" value="F:methyltransferase activity"/>
    <property type="evidence" value="ECO:0007669"/>
    <property type="project" value="UniProtKB-KW"/>
</dbReference>
<dbReference type="AlphaFoldDB" id="A0A6J4HVJ2"/>
<feature type="compositionally biased region" description="Basic residues" evidence="1">
    <location>
        <begin position="81"/>
        <end position="115"/>
    </location>
</feature>
<evidence type="ECO:0000256" key="1">
    <source>
        <dbReference type="SAM" id="MobiDB-lite"/>
    </source>
</evidence>
<feature type="compositionally biased region" description="Basic residues" evidence="1">
    <location>
        <begin position="230"/>
        <end position="241"/>
    </location>
</feature>
<feature type="compositionally biased region" description="Basic residues" evidence="1">
    <location>
        <begin position="1"/>
        <end position="13"/>
    </location>
</feature>
<protein>
    <submittedName>
        <fullName evidence="2">SAM-dependent methyltransferase</fullName>
    </submittedName>
</protein>
<name>A0A6J4HVJ2_9ACTN</name>